<protein>
    <submittedName>
        <fullName evidence="2">Uncharacterized protein</fullName>
    </submittedName>
</protein>
<feature type="region of interest" description="Disordered" evidence="1">
    <location>
        <begin position="123"/>
        <end position="153"/>
    </location>
</feature>
<name>E9HWM9_DAPPU</name>
<evidence type="ECO:0000313" key="3">
    <source>
        <dbReference type="Proteomes" id="UP000000305"/>
    </source>
</evidence>
<gene>
    <name evidence="2" type="ORF">DAPPUDRAFT_267550</name>
</gene>
<sequence length="213" mass="23561">MGSSFLLDWIRRSDGGLDGLSYDGQPEQLERRLLAQPQQPNGSVRLSISAAAPPQRRTTPWRLAGRMAQESVPRLSAATRSKFSAVATTIRIKTTAERGLDRPNGAGGSARLDRLATHHVLRGARQSRERSHGMSTLSPLTLRHQEGSNPQERSSFSTISSFWVVTASQLVVSSSTYTLTNFLPSTCYLFFLVPFYRNIDGPQSNSQTQPWTQ</sequence>
<dbReference type="EMBL" id="GL732943">
    <property type="protein sequence ID" value="EFX63850.1"/>
    <property type="molecule type" value="Genomic_DNA"/>
</dbReference>
<organism evidence="2 3">
    <name type="scientific">Daphnia pulex</name>
    <name type="common">Water flea</name>
    <dbReference type="NCBI Taxonomy" id="6669"/>
    <lineage>
        <taxon>Eukaryota</taxon>
        <taxon>Metazoa</taxon>
        <taxon>Ecdysozoa</taxon>
        <taxon>Arthropoda</taxon>
        <taxon>Crustacea</taxon>
        <taxon>Branchiopoda</taxon>
        <taxon>Diplostraca</taxon>
        <taxon>Cladocera</taxon>
        <taxon>Anomopoda</taxon>
        <taxon>Daphniidae</taxon>
        <taxon>Daphnia</taxon>
    </lineage>
</organism>
<evidence type="ECO:0000313" key="2">
    <source>
        <dbReference type="EMBL" id="EFX63850.1"/>
    </source>
</evidence>
<dbReference type="Proteomes" id="UP000000305">
    <property type="component" value="Unassembled WGS sequence"/>
</dbReference>
<accession>E9HWM9</accession>
<dbReference type="AlphaFoldDB" id="E9HWM9"/>
<dbReference type="HOGENOM" id="CLU_1295560_0_0_1"/>
<keyword evidence="3" id="KW-1185">Reference proteome</keyword>
<reference evidence="2 3" key="1">
    <citation type="journal article" date="2011" name="Science">
        <title>The ecoresponsive genome of Daphnia pulex.</title>
        <authorList>
            <person name="Colbourne J.K."/>
            <person name="Pfrender M.E."/>
            <person name="Gilbert D."/>
            <person name="Thomas W.K."/>
            <person name="Tucker A."/>
            <person name="Oakley T.H."/>
            <person name="Tokishita S."/>
            <person name="Aerts A."/>
            <person name="Arnold G.J."/>
            <person name="Basu M.K."/>
            <person name="Bauer D.J."/>
            <person name="Caceres C.E."/>
            <person name="Carmel L."/>
            <person name="Casola C."/>
            <person name="Choi J.H."/>
            <person name="Detter J.C."/>
            <person name="Dong Q."/>
            <person name="Dusheyko S."/>
            <person name="Eads B.D."/>
            <person name="Frohlich T."/>
            <person name="Geiler-Samerotte K.A."/>
            <person name="Gerlach D."/>
            <person name="Hatcher P."/>
            <person name="Jogdeo S."/>
            <person name="Krijgsveld J."/>
            <person name="Kriventseva E.V."/>
            <person name="Kultz D."/>
            <person name="Laforsch C."/>
            <person name="Lindquist E."/>
            <person name="Lopez J."/>
            <person name="Manak J.R."/>
            <person name="Muller J."/>
            <person name="Pangilinan J."/>
            <person name="Patwardhan R.P."/>
            <person name="Pitluck S."/>
            <person name="Pritham E.J."/>
            <person name="Rechtsteiner A."/>
            <person name="Rho M."/>
            <person name="Rogozin I.B."/>
            <person name="Sakarya O."/>
            <person name="Salamov A."/>
            <person name="Schaack S."/>
            <person name="Shapiro H."/>
            <person name="Shiga Y."/>
            <person name="Skalitzky C."/>
            <person name="Smith Z."/>
            <person name="Souvorov A."/>
            <person name="Sung W."/>
            <person name="Tang Z."/>
            <person name="Tsuchiya D."/>
            <person name="Tu H."/>
            <person name="Vos H."/>
            <person name="Wang M."/>
            <person name="Wolf Y.I."/>
            <person name="Yamagata H."/>
            <person name="Yamada T."/>
            <person name="Ye Y."/>
            <person name="Shaw J.R."/>
            <person name="Andrews J."/>
            <person name="Crease T.J."/>
            <person name="Tang H."/>
            <person name="Lucas S.M."/>
            <person name="Robertson H.M."/>
            <person name="Bork P."/>
            <person name="Koonin E.V."/>
            <person name="Zdobnov E.M."/>
            <person name="Grigoriev I.V."/>
            <person name="Lynch M."/>
            <person name="Boore J.L."/>
        </authorList>
    </citation>
    <scope>NUCLEOTIDE SEQUENCE [LARGE SCALE GENOMIC DNA]</scope>
</reference>
<proteinExistence type="predicted"/>
<dbReference type="InParanoid" id="E9HWM9"/>
<dbReference type="KEGG" id="dpx:DAPPUDRAFT_267550"/>
<feature type="compositionally biased region" description="Polar residues" evidence="1">
    <location>
        <begin position="37"/>
        <end position="46"/>
    </location>
</feature>
<evidence type="ECO:0000256" key="1">
    <source>
        <dbReference type="SAM" id="MobiDB-lite"/>
    </source>
</evidence>
<feature type="region of interest" description="Disordered" evidence="1">
    <location>
        <begin position="37"/>
        <end position="59"/>
    </location>
</feature>